<gene>
    <name evidence="7" type="ORF">UFOPK1795_00066</name>
</gene>
<evidence type="ECO:0000256" key="1">
    <source>
        <dbReference type="ARBA" id="ARBA00000142"/>
    </source>
</evidence>
<dbReference type="InterPro" id="IPR029063">
    <property type="entry name" value="SAM-dependent_MTases_sf"/>
</dbReference>
<dbReference type="EC" id="2.1.1.33" evidence="2"/>
<name>A0A6J6F9Q9_9ZZZZ</name>
<keyword evidence="6" id="KW-0819">tRNA processing</keyword>
<evidence type="ECO:0000256" key="5">
    <source>
        <dbReference type="ARBA" id="ARBA00022691"/>
    </source>
</evidence>
<dbReference type="GO" id="GO:0008176">
    <property type="term" value="F:tRNA (guanine(46)-N7)-methyltransferase activity"/>
    <property type="evidence" value="ECO:0007669"/>
    <property type="project" value="UniProtKB-EC"/>
</dbReference>
<proteinExistence type="inferred from homology"/>
<evidence type="ECO:0000256" key="3">
    <source>
        <dbReference type="ARBA" id="ARBA00022603"/>
    </source>
</evidence>
<accession>A0A6J6F9Q9</accession>
<dbReference type="PANTHER" id="PTHR23417:SF14">
    <property type="entry name" value="PENTACOTRIPEPTIDE-REPEAT REGION OF PRORP DOMAIN-CONTAINING PROTEIN"/>
    <property type="match status" value="1"/>
</dbReference>
<keyword evidence="5" id="KW-0949">S-adenosyl-L-methionine</keyword>
<evidence type="ECO:0000256" key="6">
    <source>
        <dbReference type="ARBA" id="ARBA00022694"/>
    </source>
</evidence>
<dbReference type="SUPFAM" id="SSF53335">
    <property type="entry name" value="S-adenosyl-L-methionine-dependent methyltransferases"/>
    <property type="match status" value="1"/>
</dbReference>
<keyword evidence="3" id="KW-0489">Methyltransferase</keyword>
<evidence type="ECO:0000256" key="2">
    <source>
        <dbReference type="ARBA" id="ARBA00011977"/>
    </source>
</evidence>
<keyword evidence="4" id="KW-0808">Transferase</keyword>
<sequence length="220" mass="24935">MERPSIRSYSIRGTRITEAQRAAKSLLQEIHGIPVENKKLDLKAIFPTSQKVIMEIGFGMGEATVIMATQSPHNAYLAVDLHPPGIGKLLSRIQEQGITNIKVIEDDVHVVLPYMIENESLDGVHLYFPDPWPKSKHHKRRIVTPAFLELIASKLKPGGYFHLATDWFPYAEAMQIVFSTSTQFSGGVIDKPDWRPVTRFEGQGIDKDRRVTDLLYLRKD</sequence>
<dbReference type="HAMAP" id="MF_01057">
    <property type="entry name" value="tRNA_methyltr_TrmB"/>
    <property type="match status" value="1"/>
</dbReference>
<dbReference type="InterPro" id="IPR055361">
    <property type="entry name" value="tRNA_methyltr_TrmB_bact"/>
</dbReference>
<dbReference type="NCBIfam" id="TIGR00091">
    <property type="entry name" value="tRNA (guanosine(46)-N7)-methyltransferase TrmB"/>
    <property type="match status" value="1"/>
</dbReference>
<dbReference type="EMBL" id="CAEZUG010000002">
    <property type="protein sequence ID" value="CAB4583624.1"/>
    <property type="molecule type" value="Genomic_DNA"/>
</dbReference>
<organism evidence="7">
    <name type="scientific">freshwater metagenome</name>
    <dbReference type="NCBI Taxonomy" id="449393"/>
    <lineage>
        <taxon>unclassified sequences</taxon>
        <taxon>metagenomes</taxon>
        <taxon>ecological metagenomes</taxon>
    </lineage>
</organism>
<protein>
    <recommendedName>
        <fullName evidence="2">tRNA (guanine(46)-N(7))-methyltransferase</fullName>
        <ecNumber evidence="2">2.1.1.33</ecNumber>
    </recommendedName>
</protein>
<dbReference type="Gene3D" id="3.40.50.150">
    <property type="entry name" value="Vaccinia Virus protein VP39"/>
    <property type="match status" value="1"/>
</dbReference>
<dbReference type="CDD" id="cd02440">
    <property type="entry name" value="AdoMet_MTases"/>
    <property type="match status" value="1"/>
</dbReference>
<comment type="catalytic activity">
    <reaction evidence="1">
        <text>guanosine(46) in tRNA + S-adenosyl-L-methionine = N(7)-methylguanosine(46) in tRNA + S-adenosyl-L-homocysteine</text>
        <dbReference type="Rhea" id="RHEA:42708"/>
        <dbReference type="Rhea" id="RHEA-COMP:10188"/>
        <dbReference type="Rhea" id="RHEA-COMP:10189"/>
        <dbReference type="ChEBI" id="CHEBI:57856"/>
        <dbReference type="ChEBI" id="CHEBI:59789"/>
        <dbReference type="ChEBI" id="CHEBI:74269"/>
        <dbReference type="ChEBI" id="CHEBI:74480"/>
        <dbReference type="EC" id="2.1.1.33"/>
    </reaction>
</comment>
<evidence type="ECO:0000313" key="7">
    <source>
        <dbReference type="EMBL" id="CAB4583624.1"/>
    </source>
</evidence>
<dbReference type="InterPro" id="IPR003358">
    <property type="entry name" value="tRNA_(Gua-N-7)_MeTrfase_Trmb"/>
</dbReference>
<reference evidence="7" key="1">
    <citation type="submission" date="2020-05" db="EMBL/GenBank/DDBJ databases">
        <authorList>
            <person name="Chiriac C."/>
            <person name="Salcher M."/>
            <person name="Ghai R."/>
            <person name="Kavagutti S V."/>
        </authorList>
    </citation>
    <scope>NUCLEOTIDE SEQUENCE</scope>
</reference>
<dbReference type="PANTHER" id="PTHR23417">
    <property type="entry name" value="3-DEOXY-D-MANNO-OCTULOSONIC-ACID TRANSFERASE/TRNA GUANINE-N 7 - -METHYLTRANSFERASE"/>
    <property type="match status" value="1"/>
</dbReference>
<dbReference type="GO" id="GO:0043527">
    <property type="term" value="C:tRNA methyltransferase complex"/>
    <property type="evidence" value="ECO:0007669"/>
    <property type="project" value="TreeGrafter"/>
</dbReference>
<dbReference type="PROSITE" id="PS51625">
    <property type="entry name" value="SAM_MT_TRMB"/>
    <property type="match status" value="1"/>
</dbReference>
<dbReference type="Pfam" id="PF02390">
    <property type="entry name" value="Methyltransf_4"/>
    <property type="match status" value="1"/>
</dbReference>
<dbReference type="AlphaFoldDB" id="A0A6J6F9Q9"/>
<evidence type="ECO:0000256" key="4">
    <source>
        <dbReference type="ARBA" id="ARBA00022679"/>
    </source>
</evidence>